<feature type="transmembrane region" description="Helical" evidence="6">
    <location>
        <begin position="121"/>
        <end position="146"/>
    </location>
</feature>
<dbReference type="Pfam" id="PF02518">
    <property type="entry name" value="HATPase_c"/>
    <property type="match status" value="1"/>
</dbReference>
<evidence type="ECO:0000256" key="6">
    <source>
        <dbReference type="SAM" id="Phobius"/>
    </source>
</evidence>
<keyword evidence="6" id="KW-1133">Transmembrane helix</keyword>
<dbReference type="InterPro" id="IPR011712">
    <property type="entry name" value="Sig_transdc_His_kin_sub3_dim/P"/>
</dbReference>
<dbReference type="EMBL" id="CP019640">
    <property type="protein sequence ID" value="AQQ55176.1"/>
    <property type="molecule type" value="Genomic_DNA"/>
</dbReference>
<dbReference type="InterPro" id="IPR036890">
    <property type="entry name" value="HATPase_C_sf"/>
</dbReference>
<accession>A0A1Q2L425</accession>
<gene>
    <name evidence="9" type="ORF">B0X71_16430</name>
</gene>
<evidence type="ECO:0000259" key="8">
    <source>
        <dbReference type="Pfam" id="PF07730"/>
    </source>
</evidence>
<sequence length="595" mass="66839">MLIISALGWAAAAYSLFHLPAIGEPVELLLLLAFLFVCEFYPMPFPKGSSSLSFPVVYLTYLIFGLEITVMLHFISVLLAALINRRPARIVFFNPAQFVLSLLVAHFAYSGVAVLDAATLWPVFVSFLIFICTYYTVNNGIVDFVLLIRPEKYPLTVWAAKTRGELFSFTISLIYGFLLHFLGSQARREADIFSYFFFLSPLIFLSILSSVIIRLRADKQRLKALFNFSSELNKAIPVKRWETDIQQLIGQIVSYEECFLFLTDEKDGWRLAFANGSFQLPEDRYKELDALQQLQQTTVFNKPDWMYAPLSQYFEETVQTAVYAPLTLDSESVGCLIMTKTRTKGFSGEDVQSIATIANQLAIFLKTQLLFSEKEQRMLLEERNRIAQDIHDGIAQTLAGAIMKLDTAAKKISSRPADARQLVISSNDVLRDGLKEVRNSIYALRPMPTEELGLHAAIERKIEEFARNGPGGPAISFSVRGAQQQLSLLTEKVIFSVIQESIQNSLKHANATKIDVLLRYQREEIFLKIKDNGIGFSLYEAMTKAMKEPHYGIIQMNESAAKIGAALQISNSGETGTEIIMRIPKMGLEGAEAVD</sequence>
<dbReference type="Gene3D" id="3.30.565.10">
    <property type="entry name" value="Histidine kinase-like ATPase, C-terminal domain"/>
    <property type="match status" value="1"/>
</dbReference>
<organism evidence="9 10">
    <name type="scientific">Planococcus lenghuensis</name>
    <dbReference type="NCBI Taxonomy" id="2213202"/>
    <lineage>
        <taxon>Bacteria</taxon>
        <taxon>Bacillati</taxon>
        <taxon>Bacillota</taxon>
        <taxon>Bacilli</taxon>
        <taxon>Bacillales</taxon>
        <taxon>Caryophanaceae</taxon>
        <taxon>Planococcus</taxon>
    </lineage>
</organism>
<keyword evidence="10" id="KW-1185">Reference proteome</keyword>
<evidence type="ECO:0000313" key="9">
    <source>
        <dbReference type="EMBL" id="AQQ55176.1"/>
    </source>
</evidence>
<evidence type="ECO:0000259" key="7">
    <source>
        <dbReference type="Pfam" id="PF02518"/>
    </source>
</evidence>
<reference evidence="9 10" key="1">
    <citation type="submission" date="2017-02" db="EMBL/GenBank/DDBJ databases">
        <title>The complete genomic sequence of a novel cold adapted crude oil-degrading bacterium Planococcus qaidamina Y42.</title>
        <authorList>
            <person name="Yang R."/>
        </authorList>
    </citation>
    <scope>NUCLEOTIDE SEQUENCE [LARGE SCALE GENOMIC DNA]</scope>
    <source>
        <strain evidence="9 10">Y42</strain>
    </source>
</reference>
<dbReference type="GO" id="GO:0016020">
    <property type="term" value="C:membrane"/>
    <property type="evidence" value="ECO:0007669"/>
    <property type="project" value="InterPro"/>
</dbReference>
<evidence type="ECO:0000256" key="2">
    <source>
        <dbReference type="ARBA" id="ARBA00012438"/>
    </source>
</evidence>
<feature type="domain" description="Signal transduction histidine kinase subgroup 3 dimerisation and phosphoacceptor" evidence="8">
    <location>
        <begin position="382"/>
        <end position="447"/>
    </location>
</feature>
<dbReference type="Gene3D" id="1.20.5.1930">
    <property type="match status" value="1"/>
</dbReference>
<protein>
    <recommendedName>
        <fullName evidence="2">histidine kinase</fullName>
        <ecNumber evidence="2">2.7.13.3</ecNumber>
    </recommendedName>
</protein>
<dbReference type="SUPFAM" id="SSF55781">
    <property type="entry name" value="GAF domain-like"/>
    <property type="match status" value="1"/>
</dbReference>
<evidence type="ECO:0000313" key="10">
    <source>
        <dbReference type="Proteomes" id="UP000188184"/>
    </source>
</evidence>
<feature type="transmembrane region" description="Helical" evidence="6">
    <location>
        <begin position="166"/>
        <end position="186"/>
    </location>
</feature>
<dbReference type="OrthoDB" id="9795828at2"/>
<evidence type="ECO:0000256" key="4">
    <source>
        <dbReference type="ARBA" id="ARBA00022777"/>
    </source>
</evidence>
<dbReference type="GO" id="GO:0000155">
    <property type="term" value="F:phosphorelay sensor kinase activity"/>
    <property type="evidence" value="ECO:0007669"/>
    <property type="project" value="InterPro"/>
</dbReference>
<keyword evidence="5" id="KW-0902">Two-component regulatory system</keyword>
<dbReference type="EC" id="2.7.13.3" evidence="2"/>
<keyword evidence="3" id="KW-0808">Transferase</keyword>
<dbReference type="CDD" id="cd16917">
    <property type="entry name" value="HATPase_UhpB-NarQ-NarX-like"/>
    <property type="match status" value="1"/>
</dbReference>
<keyword evidence="6" id="KW-0812">Transmembrane</keyword>
<dbReference type="InterPro" id="IPR003594">
    <property type="entry name" value="HATPase_dom"/>
</dbReference>
<feature type="transmembrane region" description="Helical" evidence="6">
    <location>
        <begin position="58"/>
        <end position="83"/>
    </location>
</feature>
<dbReference type="Proteomes" id="UP000188184">
    <property type="component" value="Chromosome"/>
</dbReference>
<keyword evidence="4 9" id="KW-0418">Kinase</keyword>
<dbReference type="Pfam" id="PF07730">
    <property type="entry name" value="HisKA_3"/>
    <property type="match status" value="1"/>
</dbReference>
<feature type="domain" description="Histidine kinase/HSP90-like ATPase" evidence="7">
    <location>
        <begin position="494"/>
        <end position="585"/>
    </location>
</feature>
<dbReference type="Gene3D" id="3.30.450.40">
    <property type="match status" value="1"/>
</dbReference>
<dbReference type="KEGG" id="pmar:B0X71_16430"/>
<keyword evidence="6" id="KW-0472">Membrane</keyword>
<comment type="catalytic activity">
    <reaction evidence="1">
        <text>ATP + protein L-histidine = ADP + protein N-phospho-L-histidine.</text>
        <dbReference type="EC" id="2.7.13.3"/>
    </reaction>
</comment>
<dbReference type="InterPro" id="IPR029016">
    <property type="entry name" value="GAF-like_dom_sf"/>
</dbReference>
<dbReference type="AlphaFoldDB" id="A0A1Q2L425"/>
<evidence type="ECO:0000256" key="3">
    <source>
        <dbReference type="ARBA" id="ARBA00022679"/>
    </source>
</evidence>
<dbReference type="SUPFAM" id="SSF55874">
    <property type="entry name" value="ATPase domain of HSP90 chaperone/DNA topoisomerase II/histidine kinase"/>
    <property type="match status" value="1"/>
</dbReference>
<evidence type="ECO:0000256" key="1">
    <source>
        <dbReference type="ARBA" id="ARBA00000085"/>
    </source>
</evidence>
<dbReference type="GO" id="GO:0046983">
    <property type="term" value="F:protein dimerization activity"/>
    <property type="evidence" value="ECO:0007669"/>
    <property type="project" value="InterPro"/>
</dbReference>
<name>A0A1Q2L425_9BACL</name>
<dbReference type="InterPro" id="IPR050482">
    <property type="entry name" value="Sensor_HK_TwoCompSys"/>
</dbReference>
<feature type="transmembrane region" description="Helical" evidence="6">
    <location>
        <begin position="192"/>
        <end position="213"/>
    </location>
</feature>
<proteinExistence type="predicted"/>
<feature type="transmembrane region" description="Helical" evidence="6">
    <location>
        <begin position="90"/>
        <end position="109"/>
    </location>
</feature>
<evidence type="ECO:0000256" key="5">
    <source>
        <dbReference type="ARBA" id="ARBA00023012"/>
    </source>
</evidence>
<dbReference type="PANTHER" id="PTHR24421">
    <property type="entry name" value="NITRATE/NITRITE SENSOR PROTEIN NARX-RELATED"/>
    <property type="match status" value="1"/>
</dbReference>